<dbReference type="InterPro" id="IPR013785">
    <property type="entry name" value="Aldolase_TIM"/>
</dbReference>
<dbReference type="InterPro" id="IPR029058">
    <property type="entry name" value="AB_hydrolase_fold"/>
</dbReference>
<dbReference type="PANTHER" id="PTHR48081">
    <property type="entry name" value="AB HYDROLASE SUPERFAMILY PROTEIN C4A8.06C"/>
    <property type="match status" value="1"/>
</dbReference>
<dbReference type="InterPro" id="IPR032675">
    <property type="entry name" value="LRR_dom_sf"/>
</dbReference>
<dbReference type="Gene3D" id="3.80.10.10">
    <property type="entry name" value="Ribonuclease Inhibitor"/>
    <property type="match status" value="1"/>
</dbReference>
<dbReference type="InterPro" id="IPR013094">
    <property type="entry name" value="AB_hydrolase_3"/>
</dbReference>
<keyword evidence="1" id="KW-0378">Hydrolase</keyword>
<dbReference type="SUPFAM" id="SSF53474">
    <property type="entry name" value="alpha/beta-Hydrolases"/>
    <property type="match status" value="1"/>
</dbReference>
<dbReference type="STRING" id="39946.B8A988"/>
<dbReference type="HOGENOM" id="CLU_269304_0_0_1"/>
<feature type="domain" description="Alpha/beta hydrolase fold-3" evidence="3">
    <location>
        <begin position="1092"/>
        <end position="1205"/>
    </location>
</feature>
<dbReference type="PANTHER" id="PTHR48081:SF30">
    <property type="entry name" value="ACETYL-HYDROLASE LIPR-RELATED"/>
    <property type="match status" value="1"/>
</dbReference>
<dbReference type="Proteomes" id="UP000007015">
    <property type="component" value="Chromosome 1"/>
</dbReference>
<reference evidence="4 5" key="1">
    <citation type="journal article" date="2005" name="PLoS Biol.">
        <title>The genomes of Oryza sativa: a history of duplications.</title>
        <authorList>
            <person name="Yu J."/>
            <person name="Wang J."/>
            <person name="Lin W."/>
            <person name="Li S."/>
            <person name="Li H."/>
            <person name="Zhou J."/>
            <person name="Ni P."/>
            <person name="Dong W."/>
            <person name="Hu S."/>
            <person name="Zeng C."/>
            <person name="Zhang J."/>
            <person name="Zhang Y."/>
            <person name="Li R."/>
            <person name="Xu Z."/>
            <person name="Li S."/>
            <person name="Li X."/>
            <person name="Zheng H."/>
            <person name="Cong L."/>
            <person name="Lin L."/>
            <person name="Yin J."/>
            <person name="Geng J."/>
            <person name="Li G."/>
            <person name="Shi J."/>
            <person name="Liu J."/>
            <person name="Lv H."/>
            <person name="Li J."/>
            <person name="Wang J."/>
            <person name="Deng Y."/>
            <person name="Ran L."/>
            <person name="Shi X."/>
            <person name="Wang X."/>
            <person name="Wu Q."/>
            <person name="Li C."/>
            <person name="Ren X."/>
            <person name="Wang J."/>
            <person name="Wang X."/>
            <person name="Li D."/>
            <person name="Liu D."/>
            <person name="Zhang X."/>
            <person name="Ji Z."/>
            <person name="Zhao W."/>
            <person name="Sun Y."/>
            <person name="Zhang Z."/>
            <person name="Bao J."/>
            <person name="Han Y."/>
            <person name="Dong L."/>
            <person name="Ji J."/>
            <person name="Chen P."/>
            <person name="Wu S."/>
            <person name="Liu J."/>
            <person name="Xiao Y."/>
            <person name="Bu D."/>
            <person name="Tan J."/>
            <person name="Yang L."/>
            <person name="Ye C."/>
            <person name="Zhang J."/>
            <person name="Xu J."/>
            <person name="Zhou Y."/>
            <person name="Yu Y."/>
            <person name="Zhang B."/>
            <person name="Zhuang S."/>
            <person name="Wei H."/>
            <person name="Liu B."/>
            <person name="Lei M."/>
            <person name="Yu H."/>
            <person name="Li Y."/>
            <person name="Xu H."/>
            <person name="Wei S."/>
            <person name="He X."/>
            <person name="Fang L."/>
            <person name="Zhang Z."/>
            <person name="Zhang Y."/>
            <person name="Huang X."/>
            <person name="Su Z."/>
            <person name="Tong W."/>
            <person name="Li J."/>
            <person name="Tong Z."/>
            <person name="Li S."/>
            <person name="Ye J."/>
            <person name="Wang L."/>
            <person name="Fang L."/>
            <person name="Lei T."/>
            <person name="Chen C."/>
            <person name="Chen H."/>
            <person name="Xu Z."/>
            <person name="Li H."/>
            <person name="Huang H."/>
            <person name="Zhang F."/>
            <person name="Xu H."/>
            <person name="Li N."/>
            <person name="Zhao C."/>
            <person name="Li S."/>
            <person name="Dong L."/>
            <person name="Huang Y."/>
            <person name="Li L."/>
            <person name="Xi Y."/>
            <person name="Qi Q."/>
            <person name="Li W."/>
            <person name="Zhang B."/>
            <person name="Hu W."/>
            <person name="Zhang Y."/>
            <person name="Tian X."/>
            <person name="Jiao Y."/>
            <person name="Liang X."/>
            <person name="Jin J."/>
            <person name="Gao L."/>
            <person name="Zheng W."/>
            <person name="Hao B."/>
            <person name="Liu S."/>
            <person name="Wang W."/>
            <person name="Yuan L."/>
            <person name="Cao M."/>
            <person name="McDermott J."/>
            <person name="Samudrala R."/>
            <person name="Wang J."/>
            <person name="Wong G.K."/>
            <person name="Yang H."/>
        </authorList>
    </citation>
    <scope>NUCLEOTIDE SEQUENCE [LARGE SCALE GENOMIC DNA]</scope>
    <source>
        <strain evidence="5">cv. 93-11</strain>
    </source>
</reference>
<feature type="compositionally biased region" description="Polar residues" evidence="2">
    <location>
        <begin position="975"/>
        <end position="984"/>
    </location>
</feature>
<dbReference type="SUPFAM" id="SSF51445">
    <property type="entry name" value="(Trans)glycosidases"/>
    <property type="match status" value="1"/>
</dbReference>
<dbReference type="GO" id="GO:0004806">
    <property type="term" value="F:triacylglycerol lipase activity"/>
    <property type="evidence" value="ECO:0007669"/>
    <property type="project" value="TreeGrafter"/>
</dbReference>
<evidence type="ECO:0000256" key="1">
    <source>
        <dbReference type="ARBA" id="ARBA00022801"/>
    </source>
</evidence>
<dbReference type="EMBL" id="CM000126">
    <property type="protein sequence ID" value="EEC70767.1"/>
    <property type="molecule type" value="Genomic_DNA"/>
</dbReference>
<dbReference type="InterPro" id="IPR017853">
    <property type="entry name" value="GH"/>
</dbReference>
<protein>
    <recommendedName>
        <fullName evidence="3">Alpha/beta hydrolase fold-3 domain-containing protein</fullName>
    </recommendedName>
</protein>
<dbReference type="InterPro" id="IPR050300">
    <property type="entry name" value="GDXG_lipolytic_enzyme"/>
</dbReference>
<sequence length="1215" mass="136210">MFDGVTRTADQILEKYLSNSDRPYYQGGQSIYFDGWKGFGTSAILADIAELARRKKSMDYEIVLHVDCSVWESRRTLQRMIAKELNLGGSTMALFDKQDEDDDFSGIEKSSRAEIDEVAKLIFQAVKDRSCLLIVHNGSDDEIDFLRFGVPVLERRNTVLWTFRGRFRLEPAIKDKVKNADLFLSIDQEGCGIIEGDSAWEIADRLYHRMRLEYLPTRHNHDFWFPQYFGSQIQARDYRWVSVMPRNSDEVKLIQTFSVPLEVTSYFLTFQRSDPPVVLPNHMFSQGNELCVLRLSWCTFSFASPPFTCCKNLKFILIDGCLNKDADLTGEWYHEQNGKQWEFLQSLWVLDIRDTNWDWILSPSKVVLMVELRELYLKATGRSWHDQIFLDMSCLSKLQMLRVIDSSTYMKAAVHDSFQHMMNLELLDLSGNTTLHVLPNLSGASKLKVLILDGCVGLEVVEPNTLPRSLESFSFDGFGPASRSEEEEEEEEARPNTYINQEHTCVISNISLEGCEQLKSLFLRGLPNLKELNLSGTRIQALDLEAMQVQQLERLFLLGCANLTRVKWIDPSNPPLKLLCIDTRGKAARAMDGVCQGSHLFTQQEHEAHPSTHVVATDARFLRGFRAGGYGNTIAFGRYVPSQHFHLHISDTVNDKPVLPRAKEKDASSRDGLIPGFPYLDVIDKVFNNDGEDGCSVPYCKHPVPLDCHIEIAEGGSNLEIEQDLYGMGSLIYNTQSLHIHDNSSISIGNLGVKGNKQFKNLRWCHVTRCLKMHTVFFCDDDWSSFAAANKIGAIGLRGRSWPDLDMLPFGWLTNAGVNQGPHRQCELTSDEQRTQIALWSMAKSPLMYGGDLRHLDNDTERTSKEDKHSSRFISEDLVHVPKIDGVSLGLTACSDDKANGWNYGMQDDKNISFCLGKTIPLLTSDDIIVHNEEYQTKFHLANMDSDDACLDASGSQRRTSSDSKFPMFSRTHPRSSQQEGLRTTMNDHPHGVRAAARLIPFPSSISPEARANLERMVDADGIPRNASYTMPLPHDRAGWTKVKAAADAHYAASLSGLAGTLRARAETIRVGDATIHVATPDPFSMPDCAYLDFHGGALVFGGGEACRVQARMQADQHGVLCYGVDYRLPPEHPYPAALDDAMAAYRHLLQHHAASHVVVGGRSAGGNVAVAMLLRAKDEGLPMPAALILLSPEVDLTESGDSFQVNQMVDVVLR</sequence>
<evidence type="ECO:0000313" key="4">
    <source>
        <dbReference type="EMBL" id="EEC70767.1"/>
    </source>
</evidence>
<dbReference type="Pfam" id="PF07859">
    <property type="entry name" value="Abhydrolase_3"/>
    <property type="match status" value="1"/>
</dbReference>
<name>B8A988_ORYSI</name>
<gene>
    <name evidence="4" type="ORF">OsI_02195</name>
</gene>
<organism evidence="4 5">
    <name type="scientific">Oryza sativa subsp. indica</name>
    <name type="common">Rice</name>
    <dbReference type="NCBI Taxonomy" id="39946"/>
    <lineage>
        <taxon>Eukaryota</taxon>
        <taxon>Viridiplantae</taxon>
        <taxon>Streptophyta</taxon>
        <taxon>Embryophyta</taxon>
        <taxon>Tracheophyta</taxon>
        <taxon>Spermatophyta</taxon>
        <taxon>Magnoliopsida</taxon>
        <taxon>Liliopsida</taxon>
        <taxon>Poales</taxon>
        <taxon>Poaceae</taxon>
        <taxon>BOP clade</taxon>
        <taxon>Oryzoideae</taxon>
        <taxon>Oryzeae</taxon>
        <taxon>Oryzinae</taxon>
        <taxon>Oryza</taxon>
        <taxon>Oryza sativa</taxon>
    </lineage>
</organism>
<dbReference type="SUPFAM" id="SSF52047">
    <property type="entry name" value="RNI-like"/>
    <property type="match status" value="1"/>
</dbReference>
<accession>B8A988</accession>
<evidence type="ECO:0000259" key="3">
    <source>
        <dbReference type="Pfam" id="PF07859"/>
    </source>
</evidence>
<evidence type="ECO:0000313" key="5">
    <source>
        <dbReference type="Proteomes" id="UP000007015"/>
    </source>
</evidence>
<dbReference type="Gene3D" id="3.20.20.70">
    <property type="entry name" value="Aldolase class I"/>
    <property type="match status" value="1"/>
</dbReference>
<dbReference type="Gene3D" id="3.40.50.1820">
    <property type="entry name" value="alpha/beta hydrolase"/>
    <property type="match status" value="1"/>
</dbReference>
<dbReference type="AlphaFoldDB" id="B8A988"/>
<dbReference type="OMA" id="RYESWIS"/>
<feature type="region of interest" description="Disordered" evidence="2">
    <location>
        <begin position="952"/>
        <end position="984"/>
    </location>
</feature>
<dbReference type="Gramene" id="BGIOSGA001522-TA">
    <property type="protein sequence ID" value="BGIOSGA001522-PA"/>
    <property type="gene ID" value="BGIOSGA001522"/>
</dbReference>
<keyword evidence="5" id="KW-1185">Reference proteome</keyword>
<evidence type="ECO:0000256" key="2">
    <source>
        <dbReference type="SAM" id="MobiDB-lite"/>
    </source>
</evidence>
<proteinExistence type="predicted"/>